<dbReference type="RefSeq" id="WP_344238519.1">
    <property type="nucleotide sequence ID" value="NZ_BAAAPH010000022.1"/>
</dbReference>
<dbReference type="Pfam" id="PF00440">
    <property type="entry name" value="TetR_N"/>
    <property type="match status" value="1"/>
</dbReference>
<evidence type="ECO:0000259" key="3">
    <source>
        <dbReference type="Pfam" id="PF00440"/>
    </source>
</evidence>
<feature type="region of interest" description="Disordered" evidence="2">
    <location>
        <begin position="32"/>
        <end position="56"/>
    </location>
</feature>
<sequence length="56" mass="6144">MIAKSGVAKATFYRQFPSKGDLMLAFLVRREATGDESQTRQDTPEAEELPGKAADL</sequence>
<dbReference type="Gene3D" id="1.10.357.10">
    <property type="entry name" value="Tetracycline Repressor, domain 2"/>
    <property type="match status" value="1"/>
</dbReference>
<dbReference type="SUPFAM" id="SSF46689">
    <property type="entry name" value="Homeodomain-like"/>
    <property type="match status" value="1"/>
</dbReference>
<keyword evidence="5" id="KW-1185">Reference proteome</keyword>
<organism evidence="4 5">
    <name type="scientific">Kribbella hippodromi</name>
    <dbReference type="NCBI Taxonomy" id="434347"/>
    <lineage>
        <taxon>Bacteria</taxon>
        <taxon>Bacillati</taxon>
        <taxon>Actinomycetota</taxon>
        <taxon>Actinomycetes</taxon>
        <taxon>Propionibacteriales</taxon>
        <taxon>Kribbellaceae</taxon>
        <taxon>Kribbella</taxon>
    </lineage>
</organism>
<gene>
    <name evidence="4" type="ORF">GCM10009804_58610</name>
</gene>
<evidence type="ECO:0000313" key="5">
    <source>
        <dbReference type="Proteomes" id="UP001501705"/>
    </source>
</evidence>
<accession>A0ABP4Q0A6</accession>
<name>A0ABP4Q0A6_9ACTN</name>
<dbReference type="InterPro" id="IPR001647">
    <property type="entry name" value="HTH_TetR"/>
</dbReference>
<keyword evidence="1" id="KW-0238">DNA-binding</keyword>
<feature type="compositionally biased region" description="Basic and acidic residues" evidence="2">
    <location>
        <begin position="32"/>
        <end position="43"/>
    </location>
</feature>
<comment type="caution">
    <text evidence="4">The sequence shown here is derived from an EMBL/GenBank/DDBJ whole genome shotgun (WGS) entry which is preliminary data.</text>
</comment>
<protein>
    <recommendedName>
        <fullName evidence="3">HTH tetR-type domain-containing protein</fullName>
    </recommendedName>
</protein>
<proteinExistence type="predicted"/>
<evidence type="ECO:0000256" key="1">
    <source>
        <dbReference type="ARBA" id="ARBA00023125"/>
    </source>
</evidence>
<dbReference type="EMBL" id="BAAAPH010000022">
    <property type="protein sequence ID" value="GAA1594292.1"/>
    <property type="molecule type" value="Genomic_DNA"/>
</dbReference>
<dbReference type="InterPro" id="IPR009057">
    <property type="entry name" value="Homeodomain-like_sf"/>
</dbReference>
<reference evidence="5" key="1">
    <citation type="journal article" date="2019" name="Int. J. Syst. Evol. Microbiol.">
        <title>The Global Catalogue of Microorganisms (GCM) 10K type strain sequencing project: providing services to taxonomists for standard genome sequencing and annotation.</title>
        <authorList>
            <consortium name="The Broad Institute Genomics Platform"/>
            <consortium name="The Broad Institute Genome Sequencing Center for Infectious Disease"/>
            <person name="Wu L."/>
            <person name="Ma J."/>
        </authorList>
    </citation>
    <scope>NUCLEOTIDE SEQUENCE [LARGE SCALE GENOMIC DNA]</scope>
    <source>
        <strain evidence="5">JCM 15572</strain>
    </source>
</reference>
<evidence type="ECO:0000313" key="4">
    <source>
        <dbReference type="EMBL" id="GAA1594292.1"/>
    </source>
</evidence>
<feature type="domain" description="HTH tetR-type" evidence="3">
    <location>
        <begin position="3"/>
        <end position="25"/>
    </location>
</feature>
<evidence type="ECO:0000256" key="2">
    <source>
        <dbReference type="SAM" id="MobiDB-lite"/>
    </source>
</evidence>
<dbReference type="Proteomes" id="UP001501705">
    <property type="component" value="Unassembled WGS sequence"/>
</dbReference>